<proteinExistence type="predicted"/>
<dbReference type="Proteomes" id="UP001501725">
    <property type="component" value="Unassembled WGS sequence"/>
</dbReference>
<feature type="domain" description="KAP NTPase" evidence="2">
    <location>
        <begin position="16"/>
        <end position="383"/>
    </location>
</feature>
<dbReference type="NCBIfam" id="NF041923">
    <property type="entry name" value="QatA"/>
    <property type="match status" value="1"/>
</dbReference>
<dbReference type="InterPro" id="IPR052754">
    <property type="entry name" value="NTPase_KAP_P-loop"/>
</dbReference>
<dbReference type="PANTHER" id="PTHR22674">
    <property type="entry name" value="NTPASE, KAP FAMILY P-LOOP DOMAIN-CONTAINING 1"/>
    <property type="match status" value="1"/>
</dbReference>
<sequence>MILTDNETKVDLLNSEPIAQTIVSLLRSQNNDPITIGVHGDWGAGKSSVLEMIEAILAEDKAVCCIRFNGWRYQGFEDAKIALIEAVVTELIERRSLFVKAKDEVREVLKNINWLKVAKKTGSIALTAFTGVPDIDLVNSLIGGVKKLVAHPGEVLTKANLSEVEKFAEEVTKAKDKKQNIPQEVSAFQKSFEKLLRKAEVDQLVVLVDDLDRCLPDTAIETLEAIRLFMFTKQTAFVVAADEAMIEYAVRKHFPDLPDMAGYQTYTRNYLEKLIQVPFRIPILGEIETRIYVSLLLIGSAVASDNPGFQKLIASARSKLQQPWQSEAFDFSTVREAFGGKVPEEVGNAVTISAQIGPVLAGGTKGNPRQIKRFLNTLLLRHEMAKAGGFAAAIHLPALAKLMVAERFLPKLFEQIANLAAGSGSGICADLAALEKQTTHAGDREEEQDARDGSLQTGSPAAGQQLAEWLADPEICKWARLQPALGEVDLRPFLFVAKEKKDYFARGSVLGNLNSLIERMIAGSTMAAKASETEVKSLSSGESVKVFEALKSNLENEKSLATRPPVIQGLTMLVKHHPNLQDDLLNLLDSLQPGLLGAWVVTGWENVFTGKSTLRFAELTLKWANQGSRTLQAAAKRLNTRKH</sequence>
<evidence type="ECO:0000259" key="2">
    <source>
        <dbReference type="Pfam" id="PF07693"/>
    </source>
</evidence>
<dbReference type="PANTHER" id="PTHR22674:SF6">
    <property type="entry name" value="NTPASE KAP FAMILY P-LOOP DOMAIN-CONTAINING PROTEIN 1"/>
    <property type="match status" value="1"/>
</dbReference>
<dbReference type="EMBL" id="BAABGY010000008">
    <property type="protein sequence ID" value="GAA4334854.1"/>
    <property type="molecule type" value="Genomic_DNA"/>
</dbReference>
<comment type="caution">
    <text evidence="3">The sequence shown here is derived from an EMBL/GenBank/DDBJ whole genome shotgun (WGS) entry which is preliminary data.</text>
</comment>
<dbReference type="InterPro" id="IPR027417">
    <property type="entry name" value="P-loop_NTPase"/>
</dbReference>
<dbReference type="InterPro" id="IPR049673">
    <property type="entry name" value="QatA"/>
</dbReference>
<protein>
    <submittedName>
        <fullName evidence="3">KAP family P-loop domain protein</fullName>
    </submittedName>
</protein>
<keyword evidence="4" id="KW-1185">Reference proteome</keyword>
<organism evidence="3 4">
    <name type="scientific">Flaviaesturariibacter amylovorans</name>
    <dbReference type="NCBI Taxonomy" id="1084520"/>
    <lineage>
        <taxon>Bacteria</taxon>
        <taxon>Pseudomonadati</taxon>
        <taxon>Bacteroidota</taxon>
        <taxon>Chitinophagia</taxon>
        <taxon>Chitinophagales</taxon>
        <taxon>Chitinophagaceae</taxon>
        <taxon>Flaviaestuariibacter</taxon>
    </lineage>
</organism>
<evidence type="ECO:0000313" key="3">
    <source>
        <dbReference type="EMBL" id="GAA4334854.1"/>
    </source>
</evidence>
<gene>
    <name evidence="3" type="ORF">GCM10023184_29240</name>
</gene>
<name>A0ABP8H5W6_9BACT</name>
<accession>A0ABP8H5W6</accession>
<dbReference type="Pfam" id="PF07693">
    <property type="entry name" value="KAP_NTPase"/>
    <property type="match status" value="1"/>
</dbReference>
<dbReference type="SUPFAM" id="SSF52540">
    <property type="entry name" value="P-loop containing nucleoside triphosphate hydrolases"/>
    <property type="match status" value="1"/>
</dbReference>
<feature type="region of interest" description="Disordered" evidence="1">
    <location>
        <begin position="438"/>
        <end position="459"/>
    </location>
</feature>
<dbReference type="InterPro" id="IPR011646">
    <property type="entry name" value="KAP_P-loop"/>
</dbReference>
<evidence type="ECO:0000256" key="1">
    <source>
        <dbReference type="SAM" id="MobiDB-lite"/>
    </source>
</evidence>
<evidence type="ECO:0000313" key="4">
    <source>
        <dbReference type="Proteomes" id="UP001501725"/>
    </source>
</evidence>
<reference evidence="4" key="1">
    <citation type="journal article" date="2019" name="Int. J. Syst. Evol. Microbiol.">
        <title>The Global Catalogue of Microorganisms (GCM) 10K type strain sequencing project: providing services to taxonomists for standard genome sequencing and annotation.</title>
        <authorList>
            <consortium name="The Broad Institute Genomics Platform"/>
            <consortium name="The Broad Institute Genome Sequencing Center for Infectious Disease"/>
            <person name="Wu L."/>
            <person name="Ma J."/>
        </authorList>
    </citation>
    <scope>NUCLEOTIDE SEQUENCE [LARGE SCALE GENOMIC DNA]</scope>
    <source>
        <strain evidence="4">JCM 17919</strain>
    </source>
</reference>